<reference evidence="2 3" key="1">
    <citation type="journal article" date="2016" name="Nat. Commun.">
        <title>Thousands of microbial genomes shed light on interconnected biogeochemical processes in an aquifer system.</title>
        <authorList>
            <person name="Anantharaman K."/>
            <person name="Brown C.T."/>
            <person name="Hug L.A."/>
            <person name="Sharon I."/>
            <person name="Castelle C.J."/>
            <person name="Probst A.J."/>
            <person name="Thomas B.C."/>
            <person name="Singh A."/>
            <person name="Wilkins M.J."/>
            <person name="Karaoz U."/>
            <person name="Brodie E.L."/>
            <person name="Williams K.H."/>
            <person name="Hubbard S.S."/>
            <person name="Banfield J.F."/>
        </authorList>
    </citation>
    <scope>NUCLEOTIDE SEQUENCE [LARGE SCALE GENOMIC DNA]</scope>
</reference>
<dbReference type="GO" id="GO:0004540">
    <property type="term" value="F:RNA nuclease activity"/>
    <property type="evidence" value="ECO:0007669"/>
    <property type="project" value="InterPro"/>
</dbReference>
<evidence type="ECO:0000313" key="2">
    <source>
        <dbReference type="EMBL" id="OGD65775.1"/>
    </source>
</evidence>
<sequence length="227" mass="26110">MRVLRILLVIDWRNFYRPKIKCPDGRTLDFLDALRQLDCPSKHYMKKFCVLSSTGDRGLEYYRGLLDELGFELVYPNHHLNFSRSPDDKALIYLLRNHALSYDVVIIVSGDGDFYRISKQISFGNAKVFVIGHKDSSSRLIRERLRFVVSYRLINEKLIGILGLDDGVEKDSPGCYLGGGVASSVSSELLISIRSSVPLKRCPKKRTRNRNQFPKRKFEEVNDFSTI</sequence>
<dbReference type="EMBL" id="MEZV01000052">
    <property type="protein sequence ID" value="OGD65775.1"/>
    <property type="molecule type" value="Genomic_DNA"/>
</dbReference>
<dbReference type="InterPro" id="IPR021139">
    <property type="entry name" value="NYN"/>
</dbReference>
<dbReference type="Proteomes" id="UP000176451">
    <property type="component" value="Unassembled WGS sequence"/>
</dbReference>
<evidence type="ECO:0000259" key="1">
    <source>
        <dbReference type="Pfam" id="PF01936"/>
    </source>
</evidence>
<protein>
    <recommendedName>
        <fullName evidence="1">NYN domain-containing protein</fullName>
    </recommendedName>
</protein>
<comment type="caution">
    <text evidence="2">The sequence shown here is derived from an EMBL/GenBank/DDBJ whole genome shotgun (WGS) entry which is preliminary data.</text>
</comment>
<accession>A0A1F5EEI0</accession>
<dbReference type="Pfam" id="PF01936">
    <property type="entry name" value="NYN"/>
    <property type="match status" value="1"/>
</dbReference>
<organism evidence="2 3">
    <name type="scientific">Candidatus Berkelbacteria bacterium RIFCSPHIGHO2_12_FULL_36_9</name>
    <dbReference type="NCBI Taxonomy" id="1797469"/>
    <lineage>
        <taxon>Bacteria</taxon>
        <taxon>Candidatus Berkelbacteria</taxon>
    </lineage>
</organism>
<gene>
    <name evidence="2" type="ORF">A3F08_01690</name>
</gene>
<evidence type="ECO:0000313" key="3">
    <source>
        <dbReference type="Proteomes" id="UP000176451"/>
    </source>
</evidence>
<dbReference type="AlphaFoldDB" id="A0A1F5EEI0"/>
<name>A0A1F5EEI0_9BACT</name>
<feature type="domain" description="NYN" evidence="1">
    <location>
        <begin position="6"/>
        <end position="148"/>
    </location>
</feature>
<dbReference type="Gene3D" id="3.40.50.1010">
    <property type="entry name" value="5'-nuclease"/>
    <property type="match status" value="1"/>
</dbReference>
<proteinExistence type="predicted"/>